<evidence type="ECO:0000313" key="3">
    <source>
        <dbReference type="WBParaSite" id="PSAMB.scaffold3147size19469.g20515.t1"/>
    </source>
</evidence>
<reference evidence="3" key="1">
    <citation type="submission" date="2022-11" db="UniProtKB">
        <authorList>
            <consortium name="WormBaseParasite"/>
        </authorList>
    </citation>
    <scope>IDENTIFICATION</scope>
</reference>
<dbReference type="AlphaFoldDB" id="A0A914W4X3"/>
<evidence type="ECO:0000313" key="2">
    <source>
        <dbReference type="Proteomes" id="UP000887566"/>
    </source>
</evidence>
<sequence length="144" mass="16075">MASREIFLRLLISFFTDLGQSIGTQPLRYILLSLLAALFLSSGLVFVEMREDVRGGYLEEGSPSVKEHAVYLEFMRSKHKVYAITMIALASDGGSIVREKHLDEVVKIADVAQHIVVTPEGGQPYSLANHTNYGKFTIDLVRLF</sequence>
<protein>
    <submittedName>
        <fullName evidence="3">Uncharacterized protein</fullName>
    </submittedName>
</protein>
<feature type="transmembrane region" description="Helical" evidence="1">
    <location>
        <begin position="29"/>
        <end position="47"/>
    </location>
</feature>
<name>A0A914W4X3_9BILA</name>
<keyword evidence="1" id="KW-0472">Membrane</keyword>
<evidence type="ECO:0000256" key="1">
    <source>
        <dbReference type="SAM" id="Phobius"/>
    </source>
</evidence>
<dbReference type="Proteomes" id="UP000887566">
    <property type="component" value="Unplaced"/>
</dbReference>
<accession>A0A914W4X3</accession>
<dbReference type="WBParaSite" id="PSAMB.scaffold3147size19469.g20515.t1">
    <property type="protein sequence ID" value="PSAMB.scaffold3147size19469.g20515.t1"/>
    <property type="gene ID" value="PSAMB.scaffold3147size19469.g20515"/>
</dbReference>
<proteinExistence type="predicted"/>
<organism evidence="2 3">
    <name type="scientific">Plectus sambesii</name>
    <dbReference type="NCBI Taxonomy" id="2011161"/>
    <lineage>
        <taxon>Eukaryota</taxon>
        <taxon>Metazoa</taxon>
        <taxon>Ecdysozoa</taxon>
        <taxon>Nematoda</taxon>
        <taxon>Chromadorea</taxon>
        <taxon>Plectida</taxon>
        <taxon>Plectina</taxon>
        <taxon>Plectoidea</taxon>
        <taxon>Plectidae</taxon>
        <taxon>Plectus</taxon>
    </lineage>
</organism>
<keyword evidence="1" id="KW-1133">Transmembrane helix</keyword>
<keyword evidence="2" id="KW-1185">Reference proteome</keyword>
<keyword evidence="1" id="KW-0812">Transmembrane</keyword>